<feature type="domain" description="PPIase cyclophilin-type" evidence="6">
    <location>
        <begin position="21"/>
        <end position="196"/>
    </location>
</feature>
<dbReference type="PANTHER" id="PTHR45625">
    <property type="entry name" value="PEPTIDYL-PROLYL CIS-TRANS ISOMERASE-RELATED"/>
    <property type="match status" value="1"/>
</dbReference>
<protein>
    <recommendedName>
        <fullName evidence="5">Peptidyl-prolyl cis-trans isomerase</fullName>
        <shortName evidence="5">PPIase</shortName>
        <ecNumber evidence="5">5.2.1.8</ecNumber>
    </recommendedName>
</protein>
<dbReference type="PIRSF" id="PIRSF001467">
    <property type="entry name" value="Peptidylpro_ismrse"/>
    <property type="match status" value="1"/>
</dbReference>
<keyword evidence="8" id="KW-1185">Reference proteome</keyword>
<comment type="similarity">
    <text evidence="2 5">Belongs to the cyclophilin-type PPIase family.</text>
</comment>
<dbReference type="PRINTS" id="PR00153">
    <property type="entry name" value="CSAPPISMRASE"/>
</dbReference>
<dbReference type="PANTHER" id="PTHR45625:SF4">
    <property type="entry name" value="PEPTIDYLPROLYL ISOMERASE DOMAIN AND WD REPEAT-CONTAINING PROTEIN 1"/>
    <property type="match status" value="1"/>
</dbReference>
<organism evidence="7 8">
    <name type="scientific">Citroniella saccharovorans</name>
    <dbReference type="NCBI Taxonomy" id="2053367"/>
    <lineage>
        <taxon>Bacteria</taxon>
        <taxon>Bacillati</taxon>
        <taxon>Bacillota</taxon>
        <taxon>Tissierellia</taxon>
        <taxon>Tissierellales</taxon>
        <taxon>Peptoniphilaceae</taxon>
        <taxon>Citroniella</taxon>
    </lineage>
</organism>
<dbReference type="InterPro" id="IPR024936">
    <property type="entry name" value="Cyclophilin-type_PPIase"/>
</dbReference>
<comment type="catalytic activity">
    <reaction evidence="5">
        <text>[protein]-peptidylproline (omega=180) = [protein]-peptidylproline (omega=0)</text>
        <dbReference type="Rhea" id="RHEA:16237"/>
        <dbReference type="Rhea" id="RHEA-COMP:10747"/>
        <dbReference type="Rhea" id="RHEA-COMP:10748"/>
        <dbReference type="ChEBI" id="CHEBI:83833"/>
        <dbReference type="ChEBI" id="CHEBI:83834"/>
        <dbReference type="EC" id="5.2.1.8"/>
    </reaction>
</comment>
<comment type="caution">
    <text evidence="7">The sequence shown here is derived from an EMBL/GenBank/DDBJ whole genome shotgun (WGS) entry which is preliminary data.</text>
</comment>
<dbReference type="InterPro" id="IPR002130">
    <property type="entry name" value="Cyclophilin-type_PPIase_dom"/>
</dbReference>
<reference evidence="7 8" key="1">
    <citation type="submission" date="2024-01" db="EMBL/GenBank/DDBJ databases">
        <title>Complete genome sequence of Citroniella saccharovorans strain M6.X9, isolated from human fecal sample.</title>
        <authorList>
            <person name="Cheng G."/>
            <person name="Westerholm M."/>
            <person name="Schnurer A."/>
        </authorList>
    </citation>
    <scope>NUCLEOTIDE SEQUENCE [LARGE SCALE GENOMIC DNA]</scope>
    <source>
        <strain evidence="7 8">DSM 29873</strain>
    </source>
</reference>
<dbReference type="GO" id="GO:0003755">
    <property type="term" value="F:peptidyl-prolyl cis-trans isomerase activity"/>
    <property type="evidence" value="ECO:0007669"/>
    <property type="project" value="UniProtKB-UniRule"/>
</dbReference>
<gene>
    <name evidence="7" type="ORF">VLK81_09230</name>
</gene>
<evidence type="ECO:0000256" key="2">
    <source>
        <dbReference type="ARBA" id="ARBA00007365"/>
    </source>
</evidence>
<evidence type="ECO:0000259" key="6">
    <source>
        <dbReference type="PROSITE" id="PS50072"/>
    </source>
</evidence>
<evidence type="ECO:0000256" key="4">
    <source>
        <dbReference type="ARBA" id="ARBA00023235"/>
    </source>
</evidence>
<dbReference type="AlphaFoldDB" id="A0AAW9MX34"/>
<proteinExistence type="inferred from homology"/>
<keyword evidence="3 5" id="KW-0697">Rotamase</keyword>
<evidence type="ECO:0000313" key="8">
    <source>
        <dbReference type="Proteomes" id="UP001357733"/>
    </source>
</evidence>
<dbReference type="EC" id="5.2.1.8" evidence="5"/>
<dbReference type="PROSITE" id="PS50072">
    <property type="entry name" value="CSA_PPIASE_2"/>
    <property type="match status" value="1"/>
</dbReference>
<dbReference type="SUPFAM" id="SSF50891">
    <property type="entry name" value="Cyclophilin-like"/>
    <property type="match status" value="1"/>
</dbReference>
<evidence type="ECO:0000256" key="1">
    <source>
        <dbReference type="ARBA" id="ARBA00002388"/>
    </source>
</evidence>
<dbReference type="InterPro" id="IPR044666">
    <property type="entry name" value="Cyclophilin_A-like"/>
</dbReference>
<comment type="function">
    <text evidence="1 5">PPIases accelerate the folding of proteins. It catalyzes the cis-trans isomerization of proline imidic peptide bonds in oligopeptides.</text>
</comment>
<dbReference type="InterPro" id="IPR029000">
    <property type="entry name" value="Cyclophilin-like_dom_sf"/>
</dbReference>
<dbReference type="Gene3D" id="2.40.100.10">
    <property type="entry name" value="Cyclophilin-like"/>
    <property type="match status" value="1"/>
</dbReference>
<accession>A0AAW9MX34</accession>
<dbReference type="RefSeq" id="WP_324620350.1">
    <property type="nucleotide sequence ID" value="NZ_JAYKOT010000003.1"/>
</dbReference>
<dbReference type="Pfam" id="PF00160">
    <property type="entry name" value="Pro_isomerase"/>
    <property type="match status" value="1"/>
</dbReference>
<evidence type="ECO:0000313" key="7">
    <source>
        <dbReference type="EMBL" id="MEB3430164.1"/>
    </source>
</evidence>
<sequence length="200" mass="22593">MLEQLREKKTNDIVATIKTRLGDIEILLFKDKFPKTVENFVGLAKKGYYDGIIFHRVIEDFMIQAGDPSGTGMGGESIYGKEFEDEFDLNFRNIYGSLSMANCGPNTNGSQFFIVTKSSVEKEIIEQMKKLGEEGGFSEDVIDAYEKFGGCYWLDFKHTVFGRVLKGMEVAEAISKVETDPNDKPLDEIKIESIEIEEIL</sequence>
<dbReference type="EMBL" id="JAYKOT010000003">
    <property type="protein sequence ID" value="MEB3430164.1"/>
    <property type="molecule type" value="Genomic_DNA"/>
</dbReference>
<evidence type="ECO:0000256" key="3">
    <source>
        <dbReference type="ARBA" id="ARBA00023110"/>
    </source>
</evidence>
<keyword evidence="4 5" id="KW-0413">Isomerase</keyword>
<evidence type="ECO:0000256" key="5">
    <source>
        <dbReference type="RuleBase" id="RU363019"/>
    </source>
</evidence>
<name>A0AAW9MX34_9FIRM</name>
<dbReference type="Proteomes" id="UP001357733">
    <property type="component" value="Unassembled WGS sequence"/>
</dbReference>